<organism evidence="11 12">
    <name type="scientific">Trichuris suis</name>
    <name type="common">pig whipworm</name>
    <dbReference type="NCBI Taxonomy" id="68888"/>
    <lineage>
        <taxon>Eukaryota</taxon>
        <taxon>Metazoa</taxon>
        <taxon>Ecdysozoa</taxon>
        <taxon>Nematoda</taxon>
        <taxon>Enoplea</taxon>
        <taxon>Dorylaimia</taxon>
        <taxon>Trichinellida</taxon>
        <taxon>Trichuridae</taxon>
        <taxon>Trichuris</taxon>
    </lineage>
</organism>
<dbReference type="FunFam" id="2.10.25.10:FF:000066">
    <property type="entry name" value="FAT atypical cadherin 4"/>
    <property type="match status" value="1"/>
</dbReference>
<keyword evidence="2" id="KW-0964">Secreted</keyword>
<feature type="domain" description="EGF-like" evidence="10">
    <location>
        <begin position="840"/>
        <end position="876"/>
    </location>
</feature>
<feature type="disulfide bond" evidence="8">
    <location>
        <begin position="751"/>
        <end position="760"/>
    </location>
</feature>
<feature type="domain" description="EGF-like" evidence="10">
    <location>
        <begin position="535"/>
        <end position="571"/>
    </location>
</feature>
<feature type="domain" description="EGF-like" evidence="10">
    <location>
        <begin position="878"/>
        <end position="914"/>
    </location>
</feature>
<dbReference type="InterPro" id="IPR000152">
    <property type="entry name" value="EGF-type_Asp/Asn_hydroxyl_site"/>
</dbReference>
<dbReference type="GO" id="GO:0005886">
    <property type="term" value="C:plasma membrane"/>
    <property type="evidence" value="ECO:0007669"/>
    <property type="project" value="UniProtKB-ARBA"/>
</dbReference>
<comment type="caution">
    <text evidence="8">Lacks conserved residue(s) required for the propagation of feature annotation.</text>
</comment>
<dbReference type="InterPro" id="IPR001881">
    <property type="entry name" value="EGF-like_Ca-bd_dom"/>
</dbReference>
<feature type="domain" description="EGF-like" evidence="10">
    <location>
        <begin position="366"/>
        <end position="405"/>
    </location>
</feature>
<feature type="disulfide bond" evidence="8">
    <location>
        <begin position="675"/>
        <end position="684"/>
    </location>
</feature>
<feature type="domain" description="EGF-like" evidence="10">
    <location>
        <begin position="964"/>
        <end position="1000"/>
    </location>
</feature>
<dbReference type="PANTHER" id="PTHR24033">
    <property type="entry name" value="EGF-LIKE DOMAIN-CONTAINING PROTEIN"/>
    <property type="match status" value="1"/>
</dbReference>
<feature type="domain" description="EGF-like" evidence="10">
    <location>
        <begin position="573"/>
        <end position="609"/>
    </location>
</feature>
<keyword evidence="9" id="KW-1133">Transmembrane helix</keyword>
<feature type="disulfide bond" evidence="8">
    <location>
        <begin position="395"/>
        <end position="404"/>
    </location>
</feature>
<dbReference type="GO" id="GO:0042063">
    <property type="term" value="P:gliogenesis"/>
    <property type="evidence" value="ECO:0007669"/>
    <property type="project" value="UniProtKB-ARBA"/>
</dbReference>
<feature type="domain" description="EGF-like" evidence="10">
    <location>
        <begin position="763"/>
        <end position="799"/>
    </location>
</feature>
<dbReference type="Pfam" id="PF12661">
    <property type="entry name" value="hEGF"/>
    <property type="match status" value="1"/>
</dbReference>
<feature type="domain" description="EGF-like" evidence="10">
    <location>
        <begin position="687"/>
        <end position="723"/>
    </location>
</feature>
<evidence type="ECO:0000313" key="11">
    <source>
        <dbReference type="EMBL" id="KFD46254.1"/>
    </source>
</evidence>
<feature type="domain" description="EGF-like" evidence="10">
    <location>
        <begin position="611"/>
        <end position="647"/>
    </location>
</feature>
<dbReference type="PRINTS" id="PR01983">
    <property type="entry name" value="NOTCH"/>
</dbReference>
<keyword evidence="9" id="KW-0812">Transmembrane</keyword>
<dbReference type="GO" id="GO:0005509">
    <property type="term" value="F:calcium ion binding"/>
    <property type="evidence" value="ECO:0007669"/>
    <property type="project" value="InterPro"/>
</dbReference>
<sequence length="1097" mass="122612">MFSRLLGNLLKLAMSKLWTLCTFIALEFVSAAVLKHVNSSTADVLQLLEMLDEKNGIIYPPCSLAIMHVSDSNEFSIQRACLDAWPIGRPLGWKIPLDYSTFQFTFLADYLNRKSLRAKHVKDVFSQQQWCRPQEIEMAEKYELPTVINGIVIHCMNISQSKNQVNIAYQDYMTPNVSTLTHTITIGEITSPKDGALFQNVTMLKFILRNRMKENMDRIYMAHSPTTGIFYIDKVGRSIFEEAQETGYRVVLCEHEEVKKVCEKFESRNLLGKTYRICTSCKFNLKGRNCQLGSNECSEQMYEQEVSYRYLDCDANSTIASASSIQNVTIVHGNHRCNNSAICIDTFMSYKCICNEGWSGDFCDIDVDECESRQDNCSKHTAYCQNTPGSFNCVCNPGYTGKYCEHGSDKQEEKRCNTTSSCSNHEGTYKFNCTPGFTGQNCSEDMDECLHNPCINGGTCLNSHGSYSCECMAGFSGQHCSIDLGKCNEHSCMNGSSCLNMKSGYRCICAPGFTGQNCSENITTSFNQIHRSRLELTECPSFPCMNNGTCLDNNGSYSCVCESRFTGKNCSQKSDGCSGFPCKQNATCFNKYGKYPCICDPESEGKTCHETIDRCADFPCSNNGTCTVINGSYQCECTPGYTGSNCTVDIDECHSVPCKNGGTCHNKEAAYECSCIPGFTGKNCGIDIDECASMPCKNGGTCHNKEADYECTCALGFTGKNCDIDVNDCQHTHCQNNGTRVHSKGGFKCECVAGYTGKNCNEDINECESFPCKNGGTCLNNEGSYECTCSPKFMGKNCEIDLEQCRHLPCQNKGTCINIARGGYRCECTPGYTGRNCTDDIDECQSMPCMNGGTCHNKEAYYECICIPKFTGRTCEIDMEECQRLRCRNKGTCRTTERGLKCDCFPGYRGEGCDEGDMLKHIRLLTYFKQFRCSGNWYSVYEQLTQIITLSPYVKLVLLLCCSDVDECLTIPCINGGECLNSYGSYVCVCFSEFTGPHCEYATSPEKEFEFELTYAILGKVCLAILIIGTIIVSFIALLQYYHERKKEQESPYSMDYTWRPSHREDLHKTQLAKSLREGHLHSVSLESSGSQDHDID</sequence>
<dbReference type="PROSITE" id="PS00010">
    <property type="entry name" value="ASX_HYDROXYL"/>
    <property type="match status" value="11"/>
</dbReference>
<dbReference type="PROSITE" id="PS01187">
    <property type="entry name" value="EGF_CA"/>
    <property type="match status" value="5"/>
</dbReference>
<dbReference type="EMBL" id="KL363383">
    <property type="protein sequence ID" value="KFD46254.1"/>
    <property type="molecule type" value="Genomic_DNA"/>
</dbReference>
<dbReference type="InterPro" id="IPR051830">
    <property type="entry name" value="NOTCH_homolog"/>
</dbReference>
<dbReference type="FunFam" id="2.10.25.10:FF:000122">
    <property type="entry name" value="Protein crumbs homolog 2"/>
    <property type="match status" value="1"/>
</dbReference>
<feature type="disulfide bond" evidence="8">
    <location>
        <begin position="713"/>
        <end position="722"/>
    </location>
</feature>
<dbReference type="PROSITE" id="PS00022">
    <property type="entry name" value="EGF_1"/>
    <property type="match status" value="15"/>
</dbReference>
<feature type="domain" description="EGF-like" evidence="10">
    <location>
        <begin position="483"/>
        <end position="519"/>
    </location>
</feature>
<feature type="domain" description="EGF-like" evidence="10">
    <location>
        <begin position="725"/>
        <end position="761"/>
    </location>
</feature>
<feature type="domain" description="EGF-like" evidence="10">
    <location>
        <begin position="445"/>
        <end position="481"/>
    </location>
</feature>
<keyword evidence="7" id="KW-0325">Glycoprotein</keyword>
<dbReference type="SMART" id="SM00179">
    <property type="entry name" value="EGF_CA"/>
    <property type="match status" value="16"/>
</dbReference>
<keyword evidence="12" id="KW-1185">Reference proteome</keyword>
<dbReference type="FunFam" id="2.10.25.10:FF:000575">
    <property type="entry name" value="Crumbs, isoform C"/>
    <property type="match status" value="1"/>
</dbReference>
<evidence type="ECO:0000256" key="9">
    <source>
        <dbReference type="SAM" id="Phobius"/>
    </source>
</evidence>
<dbReference type="FunFam" id="2.10.25.10:FF:000038">
    <property type="entry name" value="Fibrillin 2"/>
    <property type="match status" value="1"/>
</dbReference>
<dbReference type="FunFam" id="2.10.25.10:FF:000045">
    <property type="entry name" value="Slit guidance ligand 2"/>
    <property type="match status" value="1"/>
</dbReference>
<evidence type="ECO:0000256" key="4">
    <source>
        <dbReference type="ARBA" id="ARBA00022729"/>
    </source>
</evidence>
<feature type="domain" description="EGF-like" evidence="10">
    <location>
        <begin position="649"/>
        <end position="685"/>
    </location>
</feature>
<dbReference type="FunFam" id="2.10.25.10:FF:000143">
    <property type="entry name" value="Protein crumbs 1"/>
    <property type="match status" value="1"/>
</dbReference>
<evidence type="ECO:0000256" key="8">
    <source>
        <dbReference type="PROSITE-ProRule" id="PRU00076"/>
    </source>
</evidence>
<evidence type="ECO:0000256" key="6">
    <source>
        <dbReference type="ARBA" id="ARBA00023157"/>
    </source>
</evidence>
<feature type="transmembrane region" description="Helical" evidence="9">
    <location>
        <begin position="1013"/>
        <end position="1039"/>
    </location>
</feature>
<evidence type="ECO:0000256" key="2">
    <source>
        <dbReference type="ARBA" id="ARBA00022525"/>
    </source>
</evidence>
<dbReference type="PROSITE" id="PS50026">
    <property type="entry name" value="EGF_3"/>
    <property type="match status" value="15"/>
</dbReference>
<evidence type="ECO:0000313" key="12">
    <source>
        <dbReference type="Proteomes" id="UP000030764"/>
    </source>
</evidence>
<feature type="disulfide bond" evidence="8">
    <location>
        <begin position="509"/>
        <end position="518"/>
    </location>
</feature>
<evidence type="ECO:0000256" key="3">
    <source>
        <dbReference type="ARBA" id="ARBA00022536"/>
    </source>
</evidence>
<feature type="domain" description="EGF-like" evidence="10">
    <location>
        <begin position="327"/>
        <end position="364"/>
    </location>
</feature>
<keyword evidence="4" id="KW-0732">Signal</keyword>
<dbReference type="Pfam" id="PF00008">
    <property type="entry name" value="EGF"/>
    <property type="match status" value="7"/>
</dbReference>
<feature type="disulfide bond" evidence="8">
    <location>
        <begin position="990"/>
        <end position="999"/>
    </location>
</feature>
<evidence type="ECO:0000256" key="1">
    <source>
        <dbReference type="ARBA" id="ARBA00004613"/>
    </source>
</evidence>
<feature type="disulfide bond" evidence="8">
    <location>
        <begin position="561"/>
        <end position="570"/>
    </location>
</feature>
<dbReference type="PROSITE" id="PS01186">
    <property type="entry name" value="EGF_2"/>
    <property type="match status" value="10"/>
</dbReference>
<dbReference type="FunFam" id="2.10.25.10:FF:000230">
    <property type="entry name" value="Delta-like protein"/>
    <property type="match status" value="2"/>
</dbReference>
<protein>
    <recommendedName>
        <fullName evidence="10">EGF-like domain-containing protein</fullName>
    </recommendedName>
</protein>
<dbReference type="SUPFAM" id="SSF57196">
    <property type="entry name" value="EGF/Laminin"/>
    <property type="match status" value="9"/>
</dbReference>
<dbReference type="InterPro" id="IPR018097">
    <property type="entry name" value="EGF_Ca-bd_CS"/>
</dbReference>
<dbReference type="AlphaFoldDB" id="A0A085LMQ8"/>
<accession>A0A085LMQ8</accession>
<dbReference type="Gene3D" id="2.10.25.10">
    <property type="entry name" value="Laminin"/>
    <property type="match status" value="15"/>
</dbReference>
<name>A0A085LMQ8_9BILA</name>
<dbReference type="GO" id="GO:0000902">
    <property type="term" value="P:cell morphogenesis"/>
    <property type="evidence" value="ECO:0007669"/>
    <property type="project" value="UniProtKB-ARBA"/>
</dbReference>
<feature type="disulfide bond" evidence="8">
    <location>
        <begin position="471"/>
        <end position="480"/>
    </location>
</feature>
<gene>
    <name evidence="11" type="ORF">M513_12872</name>
</gene>
<dbReference type="FunFam" id="2.10.25.10:FF:000125">
    <property type="entry name" value="Neurogenic locus notch protein-like"/>
    <property type="match status" value="1"/>
</dbReference>
<dbReference type="InterPro" id="IPR000742">
    <property type="entry name" value="EGF"/>
</dbReference>
<dbReference type="PRINTS" id="PR00010">
    <property type="entry name" value="EGFBLOOD"/>
</dbReference>
<dbReference type="InterPro" id="IPR049883">
    <property type="entry name" value="NOTCH1_EGF-like"/>
</dbReference>
<proteinExistence type="predicted"/>
<dbReference type="Proteomes" id="UP000030764">
    <property type="component" value="Unassembled WGS sequence"/>
</dbReference>
<dbReference type="Pfam" id="PF07645">
    <property type="entry name" value="EGF_CA"/>
    <property type="match status" value="5"/>
</dbReference>
<dbReference type="SUPFAM" id="SSF57184">
    <property type="entry name" value="Growth factor receptor domain"/>
    <property type="match status" value="2"/>
</dbReference>
<feature type="disulfide bond" evidence="8">
    <location>
        <begin position="904"/>
        <end position="913"/>
    </location>
</feature>
<comment type="subcellular location">
    <subcellularLocation>
        <location evidence="1">Secreted</location>
    </subcellularLocation>
</comment>
<dbReference type="PANTHER" id="PTHR24033:SF151">
    <property type="entry name" value="NOTCH 2"/>
    <property type="match status" value="1"/>
</dbReference>
<dbReference type="InterPro" id="IPR013032">
    <property type="entry name" value="EGF-like_CS"/>
</dbReference>
<reference evidence="11 12" key="1">
    <citation type="journal article" date="2014" name="Nat. Genet.">
        <title>Genome and transcriptome of the porcine whipworm Trichuris suis.</title>
        <authorList>
            <person name="Jex A.R."/>
            <person name="Nejsum P."/>
            <person name="Schwarz E.M."/>
            <person name="Hu L."/>
            <person name="Young N.D."/>
            <person name="Hall R.S."/>
            <person name="Korhonen P.K."/>
            <person name="Liao S."/>
            <person name="Thamsborg S."/>
            <person name="Xia J."/>
            <person name="Xu P."/>
            <person name="Wang S."/>
            <person name="Scheerlinck J.P."/>
            <person name="Hofmann A."/>
            <person name="Sternberg P.W."/>
            <person name="Wang J."/>
            <person name="Gasser R.B."/>
        </authorList>
    </citation>
    <scope>NUCLEOTIDE SEQUENCE [LARGE SCALE GENOMIC DNA]</scope>
    <source>
        <strain evidence="11">DCEP-RM93M</strain>
    </source>
</reference>
<dbReference type="InterPro" id="IPR009030">
    <property type="entry name" value="Growth_fac_rcpt_cys_sf"/>
</dbReference>
<dbReference type="CDD" id="cd00054">
    <property type="entry name" value="EGF_CA"/>
    <property type="match status" value="13"/>
</dbReference>
<keyword evidence="5" id="KW-0677">Repeat</keyword>
<dbReference type="GO" id="GO:0048666">
    <property type="term" value="P:neuron development"/>
    <property type="evidence" value="ECO:0007669"/>
    <property type="project" value="UniProtKB-ARBA"/>
</dbReference>
<feature type="disulfide bond" evidence="8">
    <location>
        <begin position="828"/>
        <end position="837"/>
    </location>
</feature>
<feature type="disulfide bond" evidence="8">
    <location>
        <begin position="789"/>
        <end position="798"/>
    </location>
</feature>
<keyword evidence="6 8" id="KW-1015">Disulfide bond</keyword>
<keyword evidence="9" id="KW-0472">Membrane</keyword>
<dbReference type="SMART" id="SM00181">
    <property type="entry name" value="EGF"/>
    <property type="match status" value="15"/>
</dbReference>
<evidence type="ECO:0000256" key="5">
    <source>
        <dbReference type="ARBA" id="ARBA00022737"/>
    </source>
</evidence>
<dbReference type="FunFam" id="2.10.25.10:FF:000472">
    <property type="entry name" value="Uncharacterized protein, isoform A"/>
    <property type="match status" value="2"/>
</dbReference>
<dbReference type="GO" id="GO:0005576">
    <property type="term" value="C:extracellular region"/>
    <property type="evidence" value="ECO:0007669"/>
    <property type="project" value="UniProtKB-SubCell"/>
</dbReference>
<evidence type="ECO:0000259" key="10">
    <source>
        <dbReference type="PROSITE" id="PS50026"/>
    </source>
</evidence>
<feature type="disulfide bond" evidence="8">
    <location>
        <begin position="866"/>
        <end position="875"/>
    </location>
</feature>
<keyword evidence="3 8" id="KW-0245">EGF-like domain</keyword>
<feature type="disulfide bond" evidence="8">
    <location>
        <begin position="637"/>
        <end position="646"/>
    </location>
</feature>
<feature type="domain" description="EGF-like" evidence="10">
    <location>
        <begin position="801"/>
        <end position="838"/>
    </location>
</feature>
<dbReference type="FunFam" id="2.10.25.10:FF:000520">
    <property type="entry name" value="Predicted protein"/>
    <property type="match status" value="1"/>
</dbReference>
<evidence type="ECO:0000256" key="7">
    <source>
        <dbReference type="ARBA" id="ARBA00023180"/>
    </source>
</evidence>
<feature type="disulfide bond" evidence="8">
    <location>
        <begin position="354"/>
        <end position="363"/>
    </location>
</feature>
<feature type="disulfide bond" evidence="8">
    <location>
        <begin position="599"/>
        <end position="608"/>
    </location>
</feature>